<dbReference type="PANTHER" id="PTHR44936:SF10">
    <property type="entry name" value="SENSOR PROTEIN RSTB"/>
    <property type="match status" value="1"/>
</dbReference>
<evidence type="ECO:0000256" key="5">
    <source>
        <dbReference type="ARBA" id="ARBA00022553"/>
    </source>
</evidence>
<comment type="catalytic activity">
    <reaction evidence="1">
        <text>ATP + protein L-histidine = ADP + protein N-phospho-L-histidine.</text>
        <dbReference type="EC" id="2.7.13.3"/>
    </reaction>
</comment>
<evidence type="ECO:0000256" key="1">
    <source>
        <dbReference type="ARBA" id="ARBA00000085"/>
    </source>
</evidence>
<dbReference type="SMART" id="SM00387">
    <property type="entry name" value="HATPase_c"/>
    <property type="match status" value="1"/>
</dbReference>
<dbReference type="Pfam" id="PF02518">
    <property type="entry name" value="HATPase_c"/>
    <property type="match status" value="1"/>
</dbReference>
<feature type="domain" description="Histidine kinase" evidence="11">
    <location>
        <begin position="201"/>
        <end position="407"/>
    </location>
</feature>
<dbReference type="Gene3D" id="1.10.287.130">
    <property type="match status" value="1"/>
</dbReference>
<dbReference type="SUPFAM" id="SSF47384">
    <property type="entry name" value="Homodimeric domain of signal transducing histidine kinase"/>
    <property type="match status" value="1"/>
</dbReference>
<dbReference type="InterPro" id="IPR050980">
    <property type="entry name" value="2C_sensor_his_kinase"/>
</dbReference>
<dbReference type="PROSITE" id="PS50109">
    <property type="entry name" value="HIS_KIN"/>
    <property type="match status" value="1"/>
</dbReference>
<dbReference type="CDD" id="cd00082">
    <property type="entry name" value="HisKA"/>
    <property type="match status" value="1"/>
</dbReference>
<dbReference type="InterPro" id="IPR036097">
    <property type="entry name" value="HisK_dim/P_sf"/>
</dbReference>
<evidence type="ECO:0000256" key="10">
    <source>
        <dbReference type="SAM" id="Phobius"/>
    </source>
</evidence>
<dbReference type="AlphaFoldDB" id="A0A502KVX2"/>
<evidence type="ECO:0000256" key="9">
    <source>
        <dbReference type="ARBA" id="ARBA00022840"/>
    </source>
</evidence>
<keyword evidence="8" id="KW-0418">Kinase</keyword>
<evidence type="ECO:0000256" key="3">
    <source>
        <dbReference type="ARBA" id="ARBA00012438"/>
    </source>
</evidence>
<keyword evidence="13" id="KW-1185">Reference proteome</keyword>
<sequence length="409" mass="46982">MKSQFLRLFFVILASLFLIGYFTEKFIDQNEENNPTISVEALQDMVEIETNRGLELSNTRFIPIEKLAWPDDLTTKLKNGDIISLSNVNQEIFYYWLMKEQPKQVIELGPFLIDNDDSIVYISLSIAFYGFFAVFLFVWLYPIFRDIIELIDLTNIFSKKRIKIKSKVRSNSIISPLAISVESMSRQIIRFLSLQRFLASSISHDIRTPISRINFLLAMTTPENLEANKAKIETELDEIDSLTDDFIELARIEECHHQLEIKQGNMQPWLKKLVDRIQSTTSIAIKLNIKNELNINHDEKFLQRAIQNVISNAIKYAENQVVITVTCNREQIEIRIEDDGMGIKPEEQERLTGLYERGKPSKIVSSGYGIGLAFVNVILEWHGGNVSISQSVLLNGACVSLFIPTQKEH</sequence>
<evidence type="ECO:0000256" key="8">
    <source>
        <dbReference type="ARBA" id="ARBA00022777"/>
    </source>
</evidence>
<feature type="transmembrane region" description="Helical" evidence="10">
    <location>
        <begin position="119"/>
        <end position="141"/>
    </location>
</feature>
<evidence type="ECO:0000313" key="13">
    <source>
        <dbReference type="Proteomes" id="UP000315303"/>
    </source>
</evidence>
<dbReference type="PANTHER" id="PTHR44936">
    <property type="entry name" value="SENSOR PROTEIN CREC"/>
    <property type="match status" value="1"/>
</dbReference>
<dbReference type="GO" id="GO:0005886">
    <property type="term" value="C:plasma membrane"/>
    <property type="evidence" value="ECO:0007669"/>
    <property type="project" value="UniProtKB-SubCell"/>
</dbReference>
<evidence type="ECO:0000259" key="11">
    <source>
        <dbReference type="PROSITE" id="PS50109"/>
    </source>
</evidence>
<keyword evidence="10" id="KW-1133">Transmembrane helix</keyword>
<keyword evidence="10" id="KW-0472">Membrane</keyword>
<dbReference type="OrthoDB" id="9804645at2"/>
<evidence type="ECO:0000313" key="12">
    <source>
        <dbReference type="EMBL" id="TPH14569.1"/>
    </source>
</evidence>
<proteinExistence type="predicted"/>
<keyword evidence="7" id="KW-0547">Nucleotide-binding</keyword>
<evidence type="ECO:0000256" key="4">
    <source>
        <dbReference type="ARBA" id="ARBA00022475"/>
    </source>
</evidence>
<dbReference type="RefSeq" id="WP_140603438.1">
    <property type="nucleotide sequence ID" value="NZ_SAWY01000021.1"/>
</dbReference>
<dbReference type="SMART" id="SM00388">
    <property type="entry name" value="HisKA"/>
    <property type="match status" value="1"/>
</dbReference>
<dbReference type="PRINTS" id="PR00344">
    <property type="entry name" value="BCTRLSENSOR"/>
</dbReference>
<evidence type="ECO:0000256" key="6">
    <source>
        <dbReference type="ARBA" id="ARBA00022679"/>
    </source>
</evidence>
<comment type="subcellular location">
    <subcellularLocation>
        <location evidence="2">Cell membrane</location>
        <topology evidence="2">Multi-pass membrane protein</topology>
    </subcellularLocation>
</comment>
<dbReference type="Pfam" id="PF00512">
    <property type="entry name" value="HisKA"/>
    <property type="match status" value="1"/>
</dbReference>
<keyword evidence="10" id="KW-0812">Transmembrane</keyword>
<dbReference type="GO" id="GO:0000155">
    <property type="term" value="F:phosphorelay sensor kinase activity"/>
    <property type="evidence" value="ECO:0007669"/>
    <property type="project" value="InterPro"/>
</dbReference>
<keyword evidence="6" id="KW-0808">Transferase</keyword>
<reference evidence="12 13" key="1">
    <citation type="submission" date="2019-01" db="EMBL/GenBank/DDBJ databases">
        <title>Litorilituus lipolytica sp. nov., isolated from intertidal sand of the Yellow Sea in China.</title>
        <authorList>
            <person name="Liu A."/>
        </authorList>
    </citation>
    <scope>NUCLEOTIDE SEQUENCE [LARGE SCALE GENOMIC DNA]</scope>
    <source>
        <strain evidence="12 13">RZ04</strain>
    </source>
</reference>
<gene>
    <name evidence="12" type="ORF">EPA86_10715</name>
</gene>
<dbReference type="GO" id="GO:0005524">
    <property type="term" value="F:ATP binding"/>
    <property type="evidence" value="ECO:0007669"/>
    <property type="project" value="UniProtKB-KW"/>
</dbReference>
<organism evidence="12 13">
    <name type="scientific">Litorilituus lipolyticus</name>
    <dbReference type="NCBI Taxonomy" id="2491017"/>
    <lineage>
        <taxon>Bacteria</taxon>
        <taxon>Pseudomonadati</taxon>
        <taxon>Pseudomonadota</taxon>
        <taxon>Gammaproteobacteria</taxon>
        <taxon>Alteromonadales</taxon>
        <taxon>Colwelliaceae</taxon>
        <taxon>Litorilituus</taxon>
    </lineage>
</organism>
<evidence type="ECO:0000256" key="2">
    <source>
        <dbReference type="ARBA" id="ARBA00004651"/>
    </source>
</evidence>
<keyword evidence="4" id="KW-1003">Cell membrane</keyword>
<evidence type="ECO:0000256" key="7">
    <source>
        <dbReference type="ARBA" id="ARBA00022741"/>
    </source>
</evidence>
<accession>A0A502KVX2</accession>
<dbReference type="InterPro" id="IPR003594">
    <property type="entry name" value="HATPase_dom"/>
</dbReference>
<dbReference type="InterPro" id="IPR004358">
    <property type="entry name" value="Sig_transdc_His_kin-like_C"/>
</dbReference>
<dbReference type="Gene3D" id="3.30.565.10">
    <property type="entry name" value="Histidine kinase-like ATPase, C-terminal domain"/>
    <property type="match status" value="1"/>
</dbReference>
<protein>
    <recommendedName>
        <fullName evidence="3">histidine kinase</fullName>
        <ecNumber evidence="3">2.7.13.3</ecNumber>
    </recommendedName>
</protein>
<comment type="caution">
    <text evidence="12">The sequence shown here is derived from an EMBL/GenBank/DDBJ whole genome shotgun (WGS) entry which is preliminary data.</text>
</comment>
<name>A0A502KVX2_9GAMM</name>
<dbReference type="InterPro" id="IPR005467">
    <property type="entry name" value="His_kinase_dom"/>
</dbReference>
<keyword evidence="5" id="KW-0597">Phosphoprotein</keyword>
<dbReference type="EMBL" id="SAWY01000021">
    <property type="protein sequence ID" value="TPH14569.1"/>
    <property type="molecule type" value="Genomic_DNA"/>
</dbReference>
<dbReference type="InterPro" id="IPR036890">
    <property type="entry name" value="HATPase_C_sf"/>
</dbReference>
<feature type="transmembrane region" description="Helical" evidence="10">
    <location>
        <begin position="5"/>
        <end position="23"/>
    </location>
</feature>
<dbReference type="EC" id="2.7.13.3" evidence="3"/>
<dbReference type="Proteomes" id="UP000315303">
    <property type="component" value="Unassembled WGS sequence"/>
</dbReference>
<dbReference type="SUPFAM" id="SSF55874">
    <property type="entry name" value="ATPase domain of HSP90 chaperone/DNA topoisomerase II/histidine kinase"/>
    <property type="match status" value="1"/>
</dbReference>
<dbReference type="InterPro" id="IPR003661">
    <property type="entry name" value="HisK_dim/P_dom"/>
</dbReference>
<keyword evidence="9" id="KW-0067">ATP-binding</keyword>